<dbReference type="SMART" id="SM00895">
    <property type="entry name" value="FCD"/>
    <property type="match status" value="1"/>
</dbReference>
<dbReference type="EMBL" id="LT629739">
    <property type="protein sequence ID" value="SDS02910.1"/>
    <property type="molecule type" value="Genomic_DNA"/>
</dbReference>
<dbReference type="Pfam" id="PF07729">
    <property type="entry name" value="FCD"/>
    <property type="match status" value="1"/>
</dbReference>
<dbReference type="AlphaFoldDB" id="A0A1H1NVT6"/>
<dbReference type="PRINTS" id="PR00035">
    <property type="entry name" value="HTHGNTR"/>
</dbReference>
<dbReference type="GO" id="GO:0003700">
    <property type="term" value="F:DNA-binding transcription factor activity"/>
    <property type="evidence" value="ECO:0007669"/>
    <property type="project" value="InterPro"/>
</dbReference>
<evidence type="ECO:0000313" key="6">
    <source>
        <dbReference type="Proteomes" id="UP000199700"/>
    </source>
</evidence>
<keyword evidence="6" id="KW-1185">Reference proteome</keyword>
<sequence length="236" mass="25631">MHWMQTALVCARYASVMNKVDQVDTGSARSVYDALWARFLDGTYASGDRLPEAALAEELGVSRTPVREALGRMLADGLVTPAARGVVVARLDHDSMRRLFDFRRNLEGFSAELTAERSRVGLIAPVWFHELRDVAGEFTAAVDGGNALAATQTNMQFHGLVVEASGNEFLADAHRRAIARLSVSTALNLEHTEWAREAASQHELIAKAIADGEVTAARDLAEGHIRSATRVFDAAS</sequence>
<dbReference type="InterPro" id="IPR011711">
    <property type="entry name" value="GntR_C"/>
</dbReference>
<keyword evidence="3" id="KW-0804">Transcription</keyword>
<protein>
    <submittedName>
        <fullName evidence="5">DNA-binding transcriptional regulator, GntR family</fullName>
    </submittedName>
</protein>
<reference evidence="5" key="1">
    <citation type="submission" date="2016-10" db="EMBL/GenBank/DDBJ databases">
        <authorList>
            <person name="Varghese N."/>
            <person name="Submissions S."/>
        </authorList>
    </citation>
    <scope>NUCLEOTIDE SEQUENCE [LARGE SCALE GENOMIC DNA]</scope>
    <source>
        <strain evidence="5">DSM 22082</strain>
    </source>
</reference>
<evidence type="ECO:0000256" key="1">
    <source>
        <dbReference type="ARBA" id="ARBA00023015"/>
    </source>
</evidence>
<dbReference type="Gene3D" id="1.10.10.10">
    <property type="entry name" value="Winged helix-like DNA-binding domain superfamily/Winged helix DNA-binding domain"/>
    <property type="match status" value="1"/>
</dbReference>
<gene>
    <name evidence="5" type="ORF">SAMN04489751_1059</name>
</gene>
<dbReference type="Proteomes" id="UP000199700">
    <property type="component" value="Chromosome"/>
</dbReference>
<feature type="domain" description="HTH gntR-type" evidence="4">
    <location>
        <begin position="25"/>
        <end position="91"/>
    </location>
</feature>
<dbReference type="Pfam" id="PF00392">
    <property type="entry name" value="GntR"/>
    <property type="match status" value="1"/>
</dbReference>
<evidence type="ECO:0000256" key="3">
    <source>
        <dbReference type="ARBA" id="ARBA00023163"/>
    </source>
</evidence>
<dbReference type="CDD" id="cd07377">
    <property type="entry name" value="WHTH_GntR"/>
    <property type="match status" value="1"/>
</dbReference>
<accession>A0A1H1NVT6</accession>
<keyword evidence="2 5" id="KW-0238">DNA-binding</keyword>
<dbReference type="SUPFAM" id="SSF46785">
    <property type="entry name" value="Winged helix' DNA-binding domain"/>
    <property type="match status" value="1"/>
</dbReference>
<evidence type="ECO:0000256" key="2">
    <source>
        <dbReference type="ARBA" id="ARBA00023125"/>
    </source>
</evidence>
<dbReference type="PANTHER" id="PTHR43537">
    <property type="entry name" value="TRANSCRIPTIONAL REGULATOR, GNTR FAMILY"/>
    <property type="match status" value="1"/>
</dbReference>
<proteinExistence type="predicted"/>
<dbReference type="PANTHER" id="PTHR43537:SF24">
    <property type="entry name" value="GLUCONATE OPERON TRANSCRIPTIONAL REPRESSOR"/>
    <property type="match status" value="1"/>
</dbReference>
<dbReference type="Gene3D" id="1.20.120.530">
    <property type="entry name" value="GntR ligand-binding domain-like"/>
    <property type="match status" value="1"/>
</dbReference>
<dbReference type="PROSITE" id="PS50949">
    <property type="entry name" value="HTH_GNTR"/>
    <property type="match status" value="1"/>
</dbReference>
<dbReference type="SMART" id="SM00345">
    <property type="entry name" value="HTH_GNTR"/>
    <property type="match status" value="1"/>
</dbReference>
<name>A0A1H1NVT6_BRESA</name>
<keyword evidence="1" id="KW-0805">Transcription regulation</keyword>
<dbReference type="InterPro" id="IPR036390">
    <property type="entry name" value="WH_DNA-bd_sf"/>
</dbReference>
<dbReference type="InterPro" id="IPR008920">
    <property type="entry name" value="TF_FadR/GntR_C"/>
</dbReference>
<dbReference type="InterPro" id="IPR000524">
    <property type="entry name" value="Tscrpt_reg_HTH_GntR"/>
</dbReference>
<dbReference type="STRING" id="629680.SAMN04489751_1059"/>
<evidence type="ECO:0000313" key="5">
    <source>
        <dbReference type="EMBL" id="SDS02910.1"/>
    </source>
</evidence>
<dbReference type="OrthoDB" id="8680240at2"/>
<evidence type="ECO:0000259" key="4">
    <source>
        <dbReference type="PROSITE" id="PS50949"/>
    </source>
</evidence>
<dbReference type="InterPro" id="IPR036388">
    <property type="entry name" value="WH-like_DNA-bd_sf"/>
</dbReference>
<dbReference type="GO" id="GO:0003677">
    <property type="term" value="F:DNA binding"/>
    <property type="evidence" value="ECO:0007669"/>
    <property type="project" value="UniProtKB-KW"/>
</dbReference>
<organism evidence="5 6">
    <name type="scientific">Brevibacterium sandarakinum</name>
    <dbReference type="NCBI Taxonomy" id="629680"/>
    <lineage>
        <taxon>Bacteria</taxon>
        <taxon>Bacillati</taxon>
        <taxon>Actinomycetota</taxon>
        <taxon>Actinomycetes</taxon>
        <taxon>Micrococcales</taxon>
        <taxon>Brevibacteriaceae</taxon>
        <taxon>Brevibacterium</taxon>
    </lineage>
</organism>
<dbReference type="SUPFAM" id="SSF48008">
    <property type="entry name" value="GntR ligand-binding domain-like"/>
    <property type="match status" value="1"/>
</dbReference>